<reference evidence="1 2" key="2">
    <citation type="submission" date="2018-11" db="EMBL/GenBank/DDBJ databases">
        <authorList>
            <consortium name="Pathogen Informatics"/>
        </authorList>
    </citation>
    <scope>NUCLEOTIDE SEQUENCE [LARGE SCALE GENOMIC DNA]</scope>
    <source>
        <strain evidence="1 2">Egypt</strain>
    </source>
</reference>
<evidence type="ECO:0000313" key="2">
    <source>
        <dbReference type="Proteomes" id="UP000272942"/>
    </source>
</evidence>
<dbReference type="Gene3D" id="1.20.960.40">
    <property type="match status" value="1"/>
</dbReference>
<organism evidence="3">
    <name type="scientific">Echinostoma caproni</name>
    <dbReference type="NCBI Taxonomy" id="27848"/>
    <lineage>
        <taxon>Eukaryota</taxon>
        <taxon>Metazoa</taxon>
        <taxon>Spiralia</taxon>
        <taxon>Lophotrochozoa</taxon>
        <taxon>Platyhelminthes</taxon>
        <taxon>Trematoda</taxon>
        <taxon>Digenea</taxon>
        <taxon>Plagiorchiida</taxon>
        <taxon>Echinostomata</taxon>
        <taxon>Echinostomatoidea</taxon>
        <taxon>Echinostomatidae</taxon>
        <taxon>Echinostoma</taxon>
    </lineage>
</organism>
<reference evidence="3" key="1">
    <citation type="submission" date="2016-06" db="UniProtKB">
        <authorList>
            <consortium name="WormBaseParasite"/>
        </authorList>
    </citation>
    <scope>IDENTIFICATION</scope>
</reference>
<accession>A0A183ATU5</accession>
<dbReference type="Proteomes" id="UP000272942">
    <property type="component" value="Unassembled WGS sequence"/>
</dbReference>
<sequence>MSSLCSERRQLNEHSIFISLLIIFSLDYTESVFRKESGHGELKMSRQTLCQTLQLRPVVNVKALRGLNSTKDQSTQPDLPVDRPIPLLCYLIGALKERDSSAIQSGESSQPTIRSGILDTRAIVPNDCKSERHQLLSELLNADEVYGKTFDPDQPESSESGRL</sequence>
<keyword evidence="2" id="KW-1185">Reference proteome</keyword>
<dbReference type="OrthoDB" id="6240884at2759"/>
<dbReference type="AlphaFoldDB" id="A0A183ATU5"/>
<name>A0A183ATU5_9TREM</name>
<evidence type="ECO:0000313" key="3">
    <source>
        <dbReference type="WBParaSite" id="ECPE_0001041201-mRNA-1"/>
    </source>
</evidence>
<proteinExistence type="predicted"/>
<dbReference type="WBParaSite" id="ECPE_0001041201-mRNA-1">
    <property type="protein sequence ID" value="ECPE_0001041201-mRNA-1"/>
    <property type="gene ID" value="ECPE_0001041201"/>
</dbReference>
<gene>
    <name evidence="1" type="ORF">ECPE_LOCUS10380</name>
</gene>
<protein>
    <submittedName>
        <fullName evidence="1 3">Uncharacterized protein</fullName>
    </submittedName>
</protein>
<dbReference type="EMBL" id="UZAN01048990">
    <property type="protein sequence ID" value="VDP86961.1"/>
    <property type="molecule type" value="Genomic_DNA"/>
</dbReference>
<evidence type="ECO:0000313" key="1">
    <source>
        <dbReference type="EMBL" id="VDP86961.1"/>
    </source>
</evidence>